<dbReference type="InterPro" id="IPR001584">
    <property type="entry name" value="Integrase_cat-core"/>
</dbReference>
<reference evidence="2" key="1">
    <citation type="submission" date="2021-04" db="EMBL/GenBank/DDBJ databases">
        <title>Draft genome sequence of StrPh-CL8, a phytoplasma strain causing strawberry phyllody in Chile.</title>
        <authorList>
            <person name="Cui W."/>
            <person name="Zamorano A."/>
            <person name="Fiore N."/>
        </authorList>
    </citation>
    <scope>NUCLEOTIDE SEQUENCE [LARGE SCALE GENOMIC DNA]</scope>
    <source>
        <strain evidence="2">StrPh-Cl</strain>
    </source>
</reference>
<protein>
    <submittedName>
        <fullName evidence="2">IS3 family transposase</fullName>
    </submittedName>
</protein>
<evidence type="ECO:0000313" key="3">
    <source>
        <dbReference type="Proteomes" id="UP000811481"/>
    </source>
</evidence>
<dbReference type="Proteomes" id="UP000811481">
    <property type="component" value="Unassembled WGS sequence"/>
</dbReference>
<dbReference type="Pfam" id="PF13333">
    <property type="entry name" value="rve_2"/>
    <property type="match status" value="1"/>
</dbReference>
<accession>A0ABS5K469</accession>
<evidence type="ECO:0000313" key="2">
    <source>
        <dbReference type="EMBL" id="MBS2126644.1"/>
    </source>
</evidence>
<proteinExistence type="predicted"/>
<sequence>CETIHYEKMQNLNEFQVKEIINDYIKYYNTYRKIKILNYLSSLEYKNINK</sequence>
<gene>
    <name evidence="2" type="ORF">J8J04_03055</name>
</gene>
<feature type="domain" description="Integrase catalytic" evidence="1">
    <location>
        <begin position="2"/>
        <end position="47"/>
    </location>
</feature>
<comment type="caution">
    <text evidence="2">The sequence shown here is derived from an EMBL/GenBank/DDBJ whole genome shotgun (WGS) entry which is preliminary data.</text>
</comment>
<dbReference type="EMBL" id="JAGVRH010000032">
    <property type="protein sequence ID" value="MBS2126644.1"/>
    <property type="molecule type" value="Genomic_DNA"/>
</dbReference>
<keyword evidence="3" id="KW-1185">Reference proteome</keyword>
<evidence type="ECO:0000259" key="1">
    <source>
        <dbReference type="Pfam" id="PF13333"/>
    </source>
</evidence>
<name>A0ABS5K469_9MOLU</name>
<organism evidence="2 3">
    <name type="scientific">'Fragaria x ananassa' phyllody phytoplasma</name>
    <dbReference type="NCBI Taxonomy" id="2358428"/>
    <lineage>
        <taxon>Bacteria</taxon>
        <taxon>Bacillati</taxon>
        <taxon>Mycoplasmatota</taxon>
        <taxon>Mollicutes</taxon>
        <taxon>Acholeplasmatales</taxon>
        <taxon>Acholeplasmataceae</taxon>
        <taxon>Candidatus Phytoplasma</taxon>
        <taxon>16SrXIII (Mexican periwinkle virescence group)</taxon>
    </lineage>
</organism>
<feature type="non-terminal residue" evidence="2">
    <location>
        <position position="1"/>
    </location>
</feature>